<dbReference type="Proteomes" id="UP000551501">
    <property type="component" value="Unassembled WGS sequence"/>
</dbReference>
<dbReference type="PANTHER" id="PTHR22550:SF5">
    <property type="entry name" value="LEUCINE ZIPPER PROTEIN 4"/>
    <property type="match status" value="1"/>
</dbReference>
<dbReference type="InterPro" id="IPR024163">
    <property type="entry name" value="Aerotolerance_reg_N"/>
</dbReference>
<dbReference type="Gene3D" id="3.40.50.410">
    <property type="entry name" value="von Willebrand factor, type A domain"/>
    <property type="match status" value="1"/>
</dbReference>
<dbReference type="SUPFAM" id="SSF53300">
    <property type="entry name" value="vWA-like"/>
    <property type="match status" value="1"/>
</dbReference>
<dbReference type="InterPro" id="IPR011933">
    <property type="entry name" value="Double_TM_dom"/>
</dbReference>
<feature type="transmembrane region" description="Helical" evidence="5">
    <location>
        <begin position="6"/>
        <end position="27"/>
    </location>
</feature>
<evidence type="ECO:0000256" key="1">
    <source>
        <dbReference type="ARBA" id="ARBA00022475"/>
    </source>
</evidence>
<keyword evidence="1" id="KW-1003">Cell membrane</keyword>
<dbReference type="EMBL" id="JACIFP010000001">
    <property type="protein sequence ID" value="MBB4136620.1"/>
    <property type="molecule type" value="Genomic_DNA"/>
</dbReference>
<evidence type="ECO:0000256" key="4">
    <source>
        <dbReference type="ARBA" id="ARBA00023136"/>
    </source>
</evidence>
<name>A0A840F8Y8_9ACTN</name>
<dbReference type="SMART" id="SM00327">
    <property type="entry name" value="VWA"/>
    <property type="match status" value="1"/>
</dbReference>
<dbReference type="NCBIfam" id="TIGR02226">
    <property type="entry name" value="two_anch"/>
    <property type="match status" value="1"/>
</dbReference>
<evidence type="ECO:0000256" key="5">
    <source>
        <dbReference type="SAM" id="Phobius"/>
    </source>
</evidence>
<gene>
    <name evidence="7" type="ORF">BKA16_003172</name>
</gene>
<proteinExistence type="predicted"/>
<dbReference type="NCBIfam" id="NF010238">
    <property type="entry name" value="PRK13685.1"/>
    <property type="match status" value="1"/>
</dbReference>
<comment type="caution">
    <text evidence="7">The sequence shown here is derived from an EMBL/GenBank/DDBJ whole genome shotgun (WGS) entry which is preliminary data.</text>
</comment>
<dbReference type="RefSeq" id="WP_183371582.1">
    <property type="nucleotide sequence ID" value="NZ_BAABHL010000041.1"/>
</dbReference>
<feature type="transmembrane region" description="Helical" evidence="5">
    <location>
        <begin position="307"/>
        <end position="325"/>
    </location>
</feature>
<dbReference type="PANTHER" id="PTHR22550">
    <property type="entry name" value="SPORE GERMINATION PROTEIN"/>
    <property type="match status" value="1"/>
</dbReference>
<evidence type="ECO:0000313" key="7">
    <source>
        <dbReference type="EMBL" id="MBB4136620.1"/>
    </source>
</evidence>
<dbReference type="InterPro" id="IPR002035">
    <property type="entry name" value="VWF_A"/>
</dbReference>
<keyword evidence="8" id="KW-1185">Reference proteome</keyword>
<dbReference type="PROSITE" id="PS50234">
    <property type="entry name" value="VWFA"/>
    <property type="match status" value="1"/>
</dbReference>
<feature type="transmembrane region" description="Helical" evidence="5">
    <location>
        <begin position="60"/>
        <end position="79"/>
    </location>
</feature>
<dbReference type="Pfam" id="PF13519">
    <property type="entry name" value="VWA_2"/>
    <property type="match status" value="1"/>
</dbReference>
<protein>
    <submittedName>
        <fullName evidence="7">Ca-activated chloride channel family protein</fullName>
    </submittedName>
</protein>
<sequence>MSNWFAHPWWLLSILLVVALVGVYVYVLRRRKARALAFSNMDVLKSVAPAKADRFKHVPFAILAVGVLLLTIAAAGPIAERDVARNRATVVLVVDVSQSMKATDVEPSRLQAAQASGKRFADDLTDGINLGLVSFAGTASTLVSPTPDHDATKKAMDNLRLAEKTATGEGIFAGLQLIQTLNAALGGDAAAPPARIVLLSDGKETVPENPDDPRGAFTAARKAAEKHVPVSTISFGTMHGTVDIESPSGGAERVPVPVDDDSLHTIANLSKGDFFTASSLDELNKVYETLQKQIGYERQRGDNSRPWLLAGTFIVLIGAAGALLLNRRLP</sequence>
<evidence type="ECO:0000259" key="6">
    <source>
        <dbReference type="PROSITE" id="PS50234"/>
    </source>
</evidence>
<keyword evidence="2 5" id="KW-0812">Transmembrane</keyword>
<dbReference type="AlphaFoldDB" id="A0A840F8Y8"/>
<dbReference type="InterPro" id="IPR036465">
    <property type="entry name" value="vWFA_dom_sf"/>
</dbReference>
<reference evidence="7 8" key="1">
    <citation type="submission" date="2020-08" db="EMBL/GenBank/DDBJ databases">
        <title>Sequencing the genomes of 1000 actinobacteria strains.</title>
        <authorList>
            <person name="Klenk H.-P."/>
        </authorList>
    </citation>
    <scope>NUCLEOTIDE SEQUENCE [LARGE SCALE GENOMIC DNA]</scope>
    <source>
        <strain evidence="7 8">DSM 45298</strain>
    </source>
</reference>
<keyword evidence="3 5" id="KW-1133">Transmembrane helix</keyword>
<evidence type="ECO:0000313" key="8">
    <source>
        <dbReference type="Proteomes" id="UP000551501"/>
    </source>
</evidence>
<evidence type="ECO:0000256" key="3">
    <source>
        <dbReference type="ARBA" id="ARBA00022989"/>
    </source>
</evidence>
<keyword evidence="4 5" id="KW-0472">Membrane</keyword>
<dbReference type="InterPro" id="IPR050768">
    <property type="entry name" value="UPF0353/GerABKA_families"/>
</dbReference>
<accession>A0A840F8Y8</accession>
<feature type="domain" description="VWFA" evidence="6">
    <location>
        <begin position="89"/>
        <end position="290"/>
    </location>
</feature>
<organism evidence="7 8">
    <name type="scientific">Gordonia humi</name>
    <dbReference type="NCBI Taxonomy" id="686429"/>
    <lineage>
        <taxon>Bacteria</taxon>
        <taxon>Bacillati</taxon>
        <taxon>Actinomycetota</taxon>
        <taxon>Actinomycetes</taxon>
        <taxon>Mycobacteriales</taxon>
        <taxon>Gordoniaceae</taxon>
        <taxon>Gordonia</taxon>
    </lineage>
</organism>
<dbReference type="Pfam" id="PF07584">
    <property type="entry name" value="BatA"/>
    <property type="match status" value="1"/>
</dbReference>
<evidence type="ECO:0000256" key="2">
    <source>
        <dbReference type="ARBA" id="ARBA00022692"/>
    </source>
</evidence>